<organism evidence="1 2">
    <name type="scientific">Vibrio ishigakensis</name>
    <dbReference type="NCBI Taxonomy" id="1481914"/>
    <lineage>
        <taxon>Bacteria</taxon>
        <taxon>Pseudomonadati</taxon>
        <taxon>Pseudomonadota</taxon>
        <taxon>Gammaproteobacteria</taxon>
        <taxon>Vibrionales</taxon>
        <taxon>Vibrionaceae</taxon>
        <taxon>Vibrio</taxon>
    </lineage>
</organism>
<dbReference type="Proteomes" id="UP000031671">
    <property type="component" value="Unassembled WGS sequence"/>
</dbReference>
<keyword evidence="2" id="KW-1185">Reference proteome</keyword>
<evidence type="ECO:0000313" key="2">
    <source>
        <dbReference type="Proteomes" id="UP000031671"/>
    </source>
</evidence>
<gene>
    <name evidence="1" type="ORF">JCM19231_5045</name>
</gene>
<protein>
    <submittedName>
        <fullName evidence="1">Uncharacterized protein</fullName>
    </submittedName>
</protein>
<proteinExistence type="predicted"/>
<reference evidence="1 2" key="1">
    <citation type="submission" date="2015-01" db="EMBL/GenBank/DDBJ databases">
        <title>Vibrio sp. C1 JCM 19231 whole genome shotgun sequence.</title>
        <authorList>
            <person name="Sawabe T."/>
            <person name="Meirelles P."/>
            <person name="Feng G."/>
            <person name="Sayaka M."/>
            <person name="Hattori M."/>
            <person name="Ohkuma M."/>
        </authorList>
    </citation>
    <scope>NUCLEOTIDE SEQUENCE [LARGE SCALE GENOMIC DNA]</scope>
    <source>
        <strain evidence="2">JCM 19231</strain>
    </source>
</reference>
<sequence length="37" mass="4061">MFTILNILPFLICTTDVIPGGKDQVENTIPPLKVDGF</sequence>
<evidence type="ECO:0000313" key="1">
    <source>
        <dbReference type="EMBL" id="GAM55898.1"/>
    </source>
</evidence>
<name>A0A0B8NXY5_9VIBR</name>
<comment type="caution">
    <text evidence="1">The sequence shown here is derived from an EMBL/GenBank/DDBJ whole genome shotgun (WGS) entry which is preliminary data.</text>
</comment>
<accession>A0A0B8NXY5</accession>
<dbReference type="EMBL" id="BBRZ01000020">
    <property type="protein sequence ID" value="GAM55898.1"/>
    <property type="molecule type" value="Genomic_DNA"/>
</dbReference>
<dbReference type="AlphaFoldDB" id="A0A0B8NXY5"/>
<reference evidence="1 2" key="2">
    <citation type="submission" date="2015-01" db="EMBL/GenBank/DDBJ databases">
        <authorList>
            <consortium name="NBRP consortium"/>
            <person name="Sawabe T."/>
            <person name="Meirelles P."/>
            <person name="Feng G."/>
            <person name="Sayaka M."/>
            <person name="Hattori M."/>
            <person name="Ohkuma M."/>
        </authorList>
    </citation>
    <scope>NUCLEOTIDE SEQUENCE [LARGE SCALE GENOMIC DNA]</scope>
    <source>
        <strain evidence="2">JCM 19231</strain>
    </source>
</reference>